<comment type="caution">
    <text evidence="1">The sequence shown here is derived from an EMBL/GenBank/DDBJ whole genome shotgun (WGS) entry which is preliminary data.</text>
</comment>
<reference evidence="1 2" key="1">
    <citation type="submission" date="2023-02" db="EMBL/GenBank/DDBJ databases">
        <title>LHISI_Scaffold_Assembly.</title>
        <authorList>
            <person name="Stuart O.P."/>
            <person name="Cleave R."/>
            <person name="Magrath M.J.L."/>
            <person name="Mikheyev A.S."/>
        </authorList>
    </citation>
    <scope>NUCLEOTIDE SEQUENCE [LARGE SCALE GENOMIC DNA]</scope>
    <source>
        <strain evidence="1">Daus_M_001</strain>
        <tissue evidence="1">Leg muscle</tissue>
    </source>
</reference>
<accession>A0ABQ9IFW7</accession>
<organism evidence="1 2">
    <name type="scientific">Dryococelus australis</name>
    <dbReference type="NCBI Taxonomy" id="614101"/>
    <lineage>
        <taxon>Eukaryota</taxon>
        <taxon>Metazoa</taxon>
        <taxon>Ecdysozoa</taxon>
        <taxon>Arthropoda</taxon>
        <taxon>Hexapoda</taxon>
        <taxon>Insecta</taxon>
        <taxon>Pterygota</taxon>
        <taxon>Neoptera</taxon>
        <taxon>Polyneoptera</taxon>
        <taxon>Phasmatodea</taxon>
        <taxon>Verophasmatodea</taxon>
        <taxon>Anareolatae</taxon>
        <taxon>Phasmatidae</taxon>
        <taxon>Eurycanthinae</taxon>
        <taxon>Dryococelus</taxon>
    </lineage>
</organism>
<gene>
    <name evidence="1" type="ORF">PR048_000915</name>
</gene>
<evidence type="ECO:0000313" key="2">
    <source>
        <dbReference type="Proteomes" id="UP001159363"/>
    </source>
</evidence>
<dbReference type="EMBL" id="JARBHB010000001">
    <property type="protein sequence ID" value="KAJ8895579.1"/>
    <property type="molecule type" value="Genomic_DNA"/>
</dbReference>
<keyword evidence="2" id="KW-1185">Reference proteome</keyword>
<name>A0ABQ9IFW7_9NEOP</name>
<dbReference type="Proteomes" id="UP001159363">
    <property type="component" value="Chromosome 1"/>
</dbReference>
<protein>
    <submittedName>
        <fullName evidence="1">Uncharacterized protein</fullName>
    </submittedName>
</protein>
<sequence length="268" mass="29013">MEKRRNARARETGYLRENPPTSSIVRHDTLVHFVLGLGGVVVRLLASHLGKPGSIPGEVTTGFSHVGIVANDAAVMWVFSGISRFPCLFIPAKLHARLTSPTSTLKTSVLKACRRPPVAQAIAGSSPSERQLLQTTSDLATGVSVADIEFISSSVAVKVSLSNKWHKRRQDLNTSLTKHVFSCNVGVAVAERFDCSPPNNPDQVTPRFSKLGIVPDDAAGRRVFLGISRFPHPFTPALLHTHFIAPSSALRTLLLRAGQIFLLNSTQL</sequence>
<proteinExistence type="predicted"/>
<evidence type="ECO:0000313" key="1">
    <source>
        <dbReference type="EMBL" id="KAJ8895579.1"/>
    </source>
</evidence>